<organism evidence="6 7">
    <name type="scientific">Oceanimonas doudoroffii</name>
    <dbReference type="NCBI Taxonomy" id="84158"/>
    <lineage>
        <taxon>Bacteria</taxon>
        <taxon>Pseudomonadati</taxon>
        <taxon>Pseudomonadota</taxon>
        <taxon>Gammaproteobacteria</taxon>
        <taxon>Aeromonadales</taxon>
        <taxon>Aeromonadaceae</taxon>
        <taxon>Oceanimonas</taxon>
    </lineage>
</organism>
<dbReference type="InterPro" id="IPR005119">
    <property type="entry name" value="LysR_subst-bd"/>
</dbReference>
<dbReference type="EMBL" id="NBIM01000006">
    <property type="protein sequence ID" value="OXY80918.1"/>
    <property type="molecule type" value="Genomic_DNA"/>
</dbReference>
<dbReference type="NCBIfam" id="NF008722">
    <property type="entry name" value="PRK11716.1"/>
    <property type="match status" value="1"/>
</dbReference>
<evidence type="ECO:0000256" key="3">
    <source>
        <dbReference type="ARBA" id="ARBA00023125"/>
    </source>
</evidence>
<dbReference type="PANTHER" id="PTHR30126:SF81">
    <property type="entry name" value="HTH-TYPE TRANSCRIPTIONAL REGULATOR ILVY"/>
    <property type="match status" value="1"/>
</dbReference>
<evidence type="ECO:0000256" key="1">
    <source>
        <dbReference type="ARBA" id="ARBA00009437"/>
    </source>
</evidence>
<dbReference type="PROSITE" id="PS50931">
    <property type="entry name" value="HTH_LYSR"/>
    <property type="match status" value="1"/>
</dbReference>
<dbReference type="SUPFAM" id="SSF46785">
    <property type="entry name" value="Winged helix' DNA-binding domain"/>
    <property type="match status" value="1"/>
</dbReference>
<dbReference type="InterPro" id="IPR037404">
    <property type="entry name" value="IlvY_PBP2"/>
</dbReference>
<proteinExistence type="inferred from homology"/>
<accession>A0A233RBY9</accession>
<evidence type="ECO:0000313" key="6">
    <source>
        <dbReference type="EMBL" id="OXY80918.1"/>
    </source>
</evidence>
<dbReference type="GO" id="GO:0000976">
    <property type="term" value="F:transcription cis-regulatory region binding"/>
    <property type="evidence" value="ECO:0007669"/>
    <property type="project" value="TreeGrafter"/>
</dbReference>
<dbReference type="Gene3D" id="3.40.190.290">
    <property type="match status" value="1"/>
</dbReference>
<dbReference type="InterPro" id="IPR036388">
    <property type="entry name" value="WH-like_DNA-bd_sf"/>
</dbReference>
<dbReference type="AlphaFoldDB" id="A0A233RBY9"/>
<dbReference type="CDD" id="cd08430">
    <property type="entry name" value="PBP2_IlvY"/>
    <property type="match status" value="1"/>
</dbReference>
<dbReference type="InterPro" id="IPR000847">
    <property type="entry name" value="LysR_HTH_N"/>
</dbReference>
<comment type="caution">
    <text evidence="6">The sequence shown here is derived from an EMBL/GenBank/DDBJ whole genome shotgun (WGS) entry which is preliminary data.</text>
</comment>
<dbReference type="RefSeq" id="WP_094201508.1">
    <property type="nucleotide sequence ID" value="NZ_NBIM01000006.1"/>
</dbReference>
<dbReference type="SUPFAM" id="SSF53850">
    <property type="entry name" value="Periplasmic binding protein-like II"/>
    <property type="match status" value="1"/>
</dbReference>
<name>A0A233RBY9_9GAMM</name>
<dbReference type="InterPro" id="IPR036390">
    <property type="entry name" value="WH_DNA-bd_sf"/>
</dbReference>
<protein>
    <submittedName>
        <fullName evidence="6">Transcriptional regulator IlvY</fullName>
    </submittedName>
</protein>
<dbReference type="PANTHER" id="PTHR30126">
    <property type="entry name" value="HTH-TYPE TRANSCRIPTIONAL REGULATOR"/>
    <property type="match status" value="1"/>
</dbReference>
<keyword evidence="2" id="KW-0805">Transcription regulation</keyword>
<dbReference type="Gene3D" id="1.10.10.10">
    <property type="entry name" value="Winged helix-like DNA-binding domain superfamily/Winged helix DNA-binding domain"/>
    <property type="match status" value="1"/>
</dbReference>
<reference evidence="6 7" key="1">
    <citation type="submission" date="2017-08" db="EMBL/GenBank/DDBJ databases">
        <title>A Genome Sequence of Oceanimonas doudoroffii ATCC 27123T.</title>
        <authorList>
            <person name="Brennan M.A."/>
            <person name="Maclea K.S."/>
            <person name="Mcclelland W.D."/>
            <person name="Trachtenberg A.M."/>
        </authorList>
    </citation>
    <scope>NUCLEOTIDE SEQUENCE [LARGE SCALE GENOMIC DNA]</scope>
    <source>
        <strain evidence="6 7">ATCC 27123</strain>
    </source>
</reference>
<keyword evidence="7" id="KW-1185">Reference proteome</keyword>
<feature type="domain" description="HTH lysR-type" evidence="5">
    <location>
        <begin position="1"/>
        <end position="58"/>
    </location>
</feature>
<keyword evidence="3" id="KW-0238">DNA-binding</keyword>
<dbReference type="FunFam" id="1.10.10.10:FF:000001">
    <property type="entry name" value="LysR family transcriptional regulator"/>
    <property type="match status" value="1"/>
</dbReference>
<keyword evidence="4" id="KW-0804">Transcription</keyword>
<evidence type="ECO:0000256" key="2">
    <source>
        <dbReference type="ARBA" id="ARBA00023015"/>
    </source>
</evidence>
<dbReference type="OrthoDB" id="9803735at2"/>
<dbReference type="GO" id="GO:0003700">
    <property type="term" value="F:DNA-binding transcription factor activity"/>
    <property type="evidence" value="ECO:0007669"/>
    <property type="project" value="InterPro"/>
</dbReference>
<dbReference type="Pfam" id="PF00126">
    <property type="entry name" value="HTH_1"/>
    <property type="match status" value="1"/>
</dbReference>
<evidence type="ECO:0000259" key="5">
    <source>
        <dbReference type="PROSITE" id="PS50931"/>
    </source>
</evidence>
<sequence>MELRNLELFVHLSQSLHFGRTADAMAVSPSTLSRAIQRLEQEVGCELLMRDNRSVALTPSGLKLQQFAEGWLADWQSMRDQLRHSDSPLQGRLRLFCSVTASYFLLPDILARFRTRYPQLELRLETGDPAQAIDRMLNDESDLAIAARPDALPAKLEFIRLQTVPLVFIAPRIPCLANELLQQSPADWSRIPVILPEQGVARKRTNQWFRNKGISPHIYAEVAGNEAIVGMVALGCGVALVPTAVIEHSPMADKIRRLAVTPDLKPFEVGVCLLKKRLEDPLIRAFRQIALQQANPGSP</sequence>
<dbReference type="Proteomes" id="UP000242757">
    <property type="component" value="Unassembled WGS sequence"/>
</dbReference>
<gene>
    <name evidence="6" type="ORF">B6S08_14405</name>
</gene>
<comment type="similarity">
    <text evidence="1">Belongs to the LysR transcriptional regulatory family.</text>
</comment>
<dbReference type="Pfam" id="PF03466">
    <property type="entry name" value="LysR_substrate"/>
    <property type="match status" value="1"/>
</dbReference>
<evidence type="ECO:0000256" key="4">
    <source>
        <dbReference type="ARBA" id="ARBA00023163"/>
    </source>
</evidence>
<evidence type="ECO:0000313" key="7">
    <source>
        <dbReference type="Proteomes" id="UP000242757"/>
    </source>
</evidence>